<evidence type="ECO:0000313" key="2">
    <source>
        <dbReference type="EMBL" id="MBD2735223.1"/>
    </source>
</evidence>
<dbReference type="RefSeq" id="WP_190955899.1">
    <property type="nucleotide sequence ID" value="NZ_JACJTU010000013.1"/>
</dbReference>
<dbReference type="EMBL" id="JACJTU010000013">
    <property type="protein sequence ID" value="MBD2735223.1"/>
    <property type="molecule type" value="Genomic_DNA"/>
</dbReference>
<evidence type="ECO:0000313" key="3">
    <source>
        <dbReference type="Proteomes" id="UP000637383"/>
    </source>
</evidence>
<keyword evidence="3" id="KW-1185">Reference proteome</keyword>
<dbReference type="Gene3D" id="3.90.1200.10">
    <property type="match status" value="1"/>
</dbReference>
<dbReference type="Proteomes" id="UP000637383">
    <property type="component" value="Unassembled WGS sequence"/>
</dbReference>
<proteinExistence type="predicted"/>
<accession>A0ABR8K6V7</accession>
<sequence length="399" mass="45498">MPFLLSSQNVFDYLIPLGLCTQAQQALSKIELKPAKNFNLLITLPEGQQLLVKQERYNREGKAIGEFSDEWRIHNFFRSFPEISHIRSYCSEALHFDAENSIIVFKYLGNYRDLADFYIKENLFSTEIAKVVGSILASIHRVSLSRPEYREFFQNHKNVSSQEPPNLHQGLDRITPEIFGRVPSDGLKFFTLYQRYDSLGQAIADLGNAFSAYCLTHNDLKLNNILISLNWEQATFQESLSGESVIRLIDWERCDWGDPANDLGNLLASYLQIWLYSIVIGKDIAIEQSLRLATTPLQLLQPSMAALVASYLAEFPQVLEHRPDFLQRVIQFSGLALIRSIQAILQYEKRFGNSGICMLQVAKNLLCRPEASIPTIFGVQASDLYPTNLSPVYKQVNQF</sequence>
<name>A0ABR8K6V7_9NOSO</name>
<protein>
    <submittedName>
        <fullName evidence="2">Aminoglycoside phosphotransferase family protein</fullName>
    </submittedName>
</protein>
<dbReference type="SUPFAM" id="SSF56112">
    <property type="entry name" value="Protein kinase-like (PK-like)"/>
    <property type="match status" value="1"/>
</dbReference>
<dbReference type="InterPro" id="IPR011009">
    <property type="entry name" value="Kinase-like_dom_sf"/>
</dbReference>
<comment type="caution">
    <text evidence="2">The sequence shown here is derived from an EMBL/GenBank/DDBJ whole genome shotgun (WGS) entry which is preliminary data.</text>
</comment>
<evidence type="ECO:0000259" key="1">
    <source>
        <dbReference type="Pfam" id="PF01636"/>
    </source>
</evidence>
<dbReference type="Pfam" id="PF01636">
    <property type="entry name" value="APH"/>
    <property type="match status" value="1"/>
</dbReference>
<reference evidence="2 3" key="1">
    <citation type="journal article" date="2020" name="ISME J.">
        <title>Comparative genomics reveals insights into cyanobacterial evolution and habitat adaptation.</title>
        <authorList>
            <person name="Chen M.Y."/>
            <person name="Teng W.K."/>
            <person name="Zhao L."/>
            <person name="Hu C.X."/>
            <person name="Zhou Y.K."/>
            <person name="Han B.P."/>
            <person name="Song L.R."/>
            <person name="Shu W.S."/>
        </authorList>
    </citation>
    <scope>NUCLEOTIDE SEQUENCE [LARGE SCALE GENOMIC DNA]</scope>
    <source>
        <strain evidence="2 3">FACHB-159</strain>
    </source>
</reference>
<gene>
    <name evidence="2" type="ORF">H6H03_15195</name>
</gene>
<feature type="domain" description="Aminoglycoside phosphotransferase" evidence="1">
    <location>
        <begin position="184"/>
        <end position="269"/>
    </location>
</feature>
<organism evidence="2 3">
    <name type="scientific">Nostoc paludosum FACHB-159</name>
    <dbReference type="NCBI Taxonomy" id="2692908"/>
    <lineage>
        <taxon>Bacteria</taxon>
        <taxon>Bacillati</taxon>
        <taxon>Cyanobacteriota</taxon>
        <taxon>Cyanophyceae</taxon>
        <taxon>Nostocales</taxon>
        <taxon>Nostocaceae</taxon>
        <taxon>Nostoc</taxon>
    </lineage>
</organism>
<dbReference type="InterPro" id="IPR002575">
    <property type="entry name" value="Aminoglycoside_PTrfase"/>
</dbReference>